<accession>A0A1I5B3F1</accession>
<evidence type="ECO:0000256" key="2">
    <source>
        <dbReference type="SAM" id="SignalP"/>
    </source>
</evidence>
<feature type="transmembrane region" description="Helical" evidence="1">
    <location>
        <begin position="200"/>
        <end position="219"/>
    </location>
</feature>
<feature type="chain" id="PRO_5011768061" evidence="2">
    <location>
        <begin position="27"/>
        <end position="229"/>
    </location>
</feature>
<organism evidence="3 4">
    <name type="scientific">Mycetocola miduiensis</name>
    <dbReference type="NCBI Taxonomy" id="995034"/>
    <lineage>
        <taxon>Bacteria</taxon>
        <taxon>Bacillati</taxon>
        <taxon>Actinomycetota</taxon>
        <taxon>Actinomycetes</taxon>
        <taxon>Micrococcales</taxon>
        <taxon>Microbacteriaceae</taxon>
        <taxon>Mycetocola</taxon>
    </lineage>
</organism>
<keyword evidence="1" id="KW-0812">Transmembrane</keyword>
<dbReference type="EMBL" id="FOVM01000004">
    <property type="protein sequence ID" value="SFN69225.1"/>
    <property type="molecule type" value="Genomic_DNA"/>
</dbReference>
<dbReference type="Proteomes" id="UP000198867">
    <property type="component" value="Unassembled WGS sequence"/>
</dbReference>
<evidence type="ECO:0000256" key="1">
    <source>
        <dbReference type="SAM" id="Phobius"/>
    </source>
</evidence>
<protein>
    <submittedName>
        <fullName evidence="3">LPXTG-motif cell wall anchor domain-containing protein</fullName>
    </submittedName>
</protein>
<evidence type="ECO:0000313" key="3">
    <source>
        <dbReference type="EMBL" id="SFN69225.1"/>
    </source>
</evidence>
<dbReference type="STRING" id="995034.SAMN05216219_1704"/>
<keyword evidence="1" id="KW-0472">Membrane</keyword>
<dbReference type="NCBIfam" id="TIGR01167">
    <property type="entry name" value="LPXTG_anchor"/>
    <property type="match status" value="1"/>
</dbReference>
<keyword evidence="1" id="KW-1133">Transmembrane helix</keyword>
<keyword evidence="2" id="KW-0732">Signal</keyword>
<dbReference type="OrthoDB" id="5125365at2"/>
<sequence length="229" mass="23389">MVTSCSSPRLMAGAFLFAASASLGMAATPANDPGLLVSSDGVTFATTLDKSLFDDLALLVPTESTTSDLWIKNPTASPISVRISVEEVDSGSSAFADNLTLTSLVASSGTTRAATLRELSGCNVIVASETLPGRGTVKVHFTASLGDLNGLAGQNDSAPIVLRVEMRDGEAGRFPSTPCEDPETTATASGETLAHTGADASGMLTAGGLLLVAGILLVVDRFRRGRSAR</sequence>
<evidence type="ECO:0000313" key="4">
    <source>
        <dbReference type="Proteomes" id="UP000198867"/>
    </source>
</evidence>
<gene>
    <name evidence="3" type="ORF">SAMN05216219_1704</name>
</gene>
<dbReference type="AlphaFoldDB" id="A0A1I5B3F1"/>
<name>A0A1I5B3F1_9MICO</name>
<keyword evidence="4" id="KW-1185">Reference proteome</keyword>
<feature type="signal peptide" evidence="2">
    <location>
        <begin position="1"/>
        <end position="26"/>
    </location>
</feature>
<proteinExistence type="predicted"/>
<reference evidence="4" key="1">
    <citation type="submission" date="2016-10" db="EMBL/GenBank/DDBJ databases">
        <authorList>
            <person name="Varghese N."/>
            <person name="Submissions S."/>
        </authorList>
    </citation>
    <scope>NUCLEOTIDE SEQUENCE [LARGE SCALE GENOMIC DNA]</scope>
    <source>
        <strain evidence="4">CGMCC 1.11101</strain>
    </source>
</reference>